<organism evidence="2 3">
    <name type="scientific">Mortierella polycephala</name>
    <dbReference type="NCBI Taxonomy" id="41804"/>
    <lineage>
        <taxon>Eukaryota</taxon>
        <taxon>Fungi</taxon>
        <taxon>Fungi incertae sedis</taxon>
        <taxon>Mucoromycota</taxon>
        <taxon>Mortierellomycotina</taxon>
        <taxon>Mortierellomycetes</taxon>
        <taxon>Mortierellales</taxon>
        <taxon>Mortierellaceae</taxon>
        <taxon>Mortierella</taxon>
    </lineage>
</organism>
<dbReference type="EMBL" id="JAAAJA010000271">
    <property type="protein sequence ID" value="KAG0257127.1"/>
    <property type="molecule type" value="Genomic_DNA"/>
</dbReference>
<feature type="region of interest" description="Disordered" evidence="1">
    <location>
        <begin position="626"/>
        <end position="688"/>
    </location>
</feature>
<feature type="compositionally biased region" description="Polar residues" evidence="1">
    <location>
        <begin position="626"/>
        <end position="639"/>
    </location>
</feature>
<feature type="region of interest" description="Disordered" evidence="1">
    <location>
        <begin position="381"/>
        <end position="473"/>
    </location>
</feature>
<feature type="compositionally biased region" description="Basic residues" evidence="1">
    <location>
        <begin position="127"/>
        <end position="136"/>
    </location>
</feature>
<feature type="compositionally biased region" description="Polar residues" evidence="1">
    <location>
        <begin position="110"/>
        <end position="125"/>
    </location>
</feature>
<keyword evidence="3" id="KW-1185">Reference proteome</keyword>
<evidence type="ECO:0000256" key="1">
    <source>
        <dbReference type="SAM" id="MobiDB-lite"/>
    </source>
</evidence>
<feature type="compositionally biased region" description="Low complexity" evidence="1">
    <location>
        <begin position="61"/>
        <end position="79"/>
    </location>
</feature>
<feature type="compositionally biased region" description="Low complexity" evidence="1">
    <location>
        <begin position="885"/>
        <end position="896"/>
    </location>
</feature>
<dbReference type="Proteomes" id="UP000726737">
    <property type="component" value="Unassembled WGS sequence"/>
</dbReference>
<feature type="compositionally biased region" description="Polar residues" evidence="1">
    <location>
        <begin position="200"/>
        <end position="237"/>
    </location>
</feature>
<sequence length="1083" mass="118509">MGHNSVQPDEATSQGSMQVATTTAIAIITKTSPASTNTIYTTPSTSRHHHKKPSLSIQTTSFSKNTSSNWNSSSDGNNNRLSPETVGASSPESSSATPSSSSPMSHIRRWTSNLSASSKNNQEATKSPRRHPKGLPKVRTIGPIGSPQPLTTPVPYACTPLPYADSPTSIPSPYSASMATTSCPNLSTGPQYSDFSISQRSLNSHSNLPRGQRTSWKNRIFSSSTKRQGRRASTNSSVDDDIEWANLENDYWDAVSTTRLDKCKIRISAPLTRPILPPNRKTIDIIPSPLLSPNGVYGFDTDDHWQAGSKDTRSTSDIDRSILDILKHATTGNTGHIHVFNQSQQRDRFSKSFTAFMEHEHSTPAKETTERENQERNAAEFCRGGDSTFMMPPSLPVRSSMTSEATQIHPLSNDEESPRGRTPLRVRIGAKNRASRSPSICSISSESSVSSMDSTSSSESDSSQTSPISGASFFSSPPNAATIAKASSLPTALLKSDGIEIPMPPLSTPPITPPLDHIDPAFKSTMALAQLNIAMTATPMDPRALAIKRQAHIHTLKKIRERERRPFLHAVLLHSFLLQLRRGVTNKHCNEVGDFYSAMSASQSTPRLDFTNAMTIAYQQQYGDQMSNDGQRLETQQNNKESKPKRSLVSSIQNRLLANKTQSGNSKSSSNNNSASASDSVSPSPSSSTFYLPGLLNAPSSTLTQSSAQKERLPLLRIPTYNNSRRVDENENEMTRPTPTAIIPKRTTGRKGLIYQQQQQLQLRLQFQNASVSGPFMYPPHAPAQPGDRTRPGFDQDQEWLHAQIMGTLGIRPSFETSTYTTIRVEPSDVITKPLVSPSAVPHLSPLHRPSPYTLPGLVKSSDTSSFKAMSPAPYQIHSHHHPMNHPSPSMSSPVPYVQNPPRPDRCLGDQANHIGSMKSNRTTLEFPKQKQLVDGKSMNGAIIAPSGLPSPPLSPTLESKEVSAVTTRFNNNTATTSPANVETAAFIAATVPPSQGGRWAHPTQLNGYWNNEAALDVLAHHGIEDIRIKNRKQQQMQMMRMRRINSIGTGIRGEYAREELEEDLPLALVQRRISADTLRLSA</sequence>
<feature type="compositionally biased region" description="Polar residues" evidence="1">
    <location>
        <begin position="648"/>
        <end position="662"/>
    </location>
</feature>
<feature type="compositionally biased region" description="Low complexity" evidence="1">
    <location>
        <begin position="89"/>
        <end position="105"/>
    </location>
</feature>
<dbReference type="AlphaFoldDB" id="A0A9P6U216"/>
<feature type="region of interest" description="Disordered" evidence="1">
    <location>
        <begin position="875"/>
        <end position="896"/>
    </location>
</feature>
<feature type="compositionally biased region" description="Low complexity" evidence="1">
    <location>
        <begin position="663"/>
        <end position="688"/>
    </location>
</feature>
<comment type="caution">
    <text evidence="2">The sequence shown here is derived from an EMBL/GenBank/DDBJ whole genome shotgun (WGS) entry which is preliminary data.</text>
</comment>
<name>A0A9P6U216_9FUNG</name>
<proteinExistence type="predicted"/>
<feature type="region of interest" description="Disordered" evidence="1">
    <location>
        <begin position="35"/>
        <end position="150"/>
    </location>
</feature>
<feature type="compositionally biased region" description="Basic residues" evidence="1">
    <location>
        <begin position="422"/>
        <end position="434"/>
    </location>
</feature>
<accession>A0A9P6U216</accession>
<feature type="region of interest" description="Disordered" evidence="1">
    <location>
        <begin position="200"/>
        <end position="238"/>
    </location>
</feature>
<feature type="compositionally biased region" description="Low complexity" evidence="1">
    <location>
        <begin position="435"/>
        <end position="469"/>
    </location>
</feature>
<gene>
    <name evidence="2" type="ORF">BG011_004148</name>
</gene>
<feature type="compositionally biased region" description="Polar residues" evidence="1">
    <location>
        <begin position="35"/>
        <end position="45"/>
    </location>
</feature>
<evidence type="ECO:0000313" key="3">
    <source>
        <dbReference type="Proteomes" id="UP000726737"/>
    </source>
</evidence>
<dbReference type="OrthoDB" id="2449796at2759"/>
<feature type="compositionally biased region" description="Polar residues" evidence="1">
    <location>
        <begin position="397"/>
        <end position="410"/>
    </location>
</feature>
<evidence type="ECO:0000313" key="2">
    <source>
        <dbReference type="EMBL" id="KAG0257127.1"/>
    </source>
</evidence>
<protein>
    <submittedName>
        <fullName evidence="2">Uncharacterized protein</fullName>
    </submittedName>
</protein>
<reference evidence="2" key="1">
    <citation type="journal article" date="2020" name="Fungal Divers.">
        <title>Resolving the Mortierellaceae phylogeny through synthesis of multi-gene phylogenetics and phylogenomics.</title>
        <authorList>
            <person name="Vandepol N."/>
            <person name="Liber J."/>
            <person name="Desiro A."/>
            <person name="Na H."/>
            <person name="Kennedy M."/>
            <person name="Barry K."/>
            <person name="Grigoriev I.V."/>
            <person name="Miller A.N."/>
            <person name="O'Donnell K."/>
            <person name="Stajich J.E."/>
            <person name="Bonito G."/>
        </authorList>
    </citation>
    <scope>NUCLEOTIDE SEQUENCE</scope>
    <source>
        <strain evidence="2">KOD948</strain>
    </source>
</reference>